<dbReference type="EMBL" id="HG743787">
    <property type="protein sequence ID" value="CDP21528.1"/>
    <property type="molecule type" value="Genomic_DNA"/>
</dbReference>
<dbReference type="InParanoid" id="A0A068VP93"/>
<dbReference type="AlphaFoldDB" id="A0A068VP93"/>
<reference evidence="2" key="1">
    <citation type="journal article" date="2014" name="Science">
        <title>The coffee genome provides insight into the convergent evolution of caffeine biosynthesis.</title>
        <authorList>
            <person name="Denoeud F."/>
            <person name="Carretero-Paulet L."/>
            <person name="Dereeper A."/>
            <person name="Droc G."/>
            <person name="Guyot R."/>
            <person name="Pietrella M."/>
            <person name="Zheng C."/>
            <person name="Alberti A."/>
            <person name="Anthony F."/>
            <person name="Aprea G."/>
            <person name="Aury J.M."/>
            <person name="Bento P."/>
            <person name="Bernard M."/>
            <person name="Bocs S."/>
            <person name="Campa C."/>
            <person name="Cenci A."/>
            <person name="Combes M.C."/>
            <person name="Crouzillat D."/>
            <person name="Da Silva C."/>
            <person name="Daddiego L."/>
            <person name="De Bellis F."/>
            <person name="Dussert S."/>
            <person name="Garsmeur O."/>
            <person name="Gayraud T."/>
            <person name="Guignon V."/>
            <person name="Jahn K."/>
            <person name="Jamilloux V."/>
            <person name="Joet T."/>
            <person name="Labadie K."/>
            <person name="Lan T."/>
            <person name="Leclercq J."/>
            <person name="Lepelley M."/>
            <person name="Leroy T."/>
            <person name="Li L.T."/>
            <person name="Librado P."/>
            <person name="Lopez L."/>
            <person name="Munoz A."/>
            <person name="Noel B."/>
            <person name="Pallavicini A."/>
            <person name="Perrotta G."/>
            <person name="Poncet V."/>
            <person name="Pot D."/>
            <person name="Priyono X."/>
            <person name="Rigoreau M."/>
            <person name="Rouard M."/>
            <person name="Rozas J."/>
            <person name="Tranchant-Dubreuil C."/>
            <person name="VanBuren R."/>
            <person name="Zhang Q."/>
            <person name="Andrade A.C."/>
            <person name="Argout X."/>
            <person name="Bertrand B."/>
            <person name="de Kochko A."/>
            <person name="Graziosi G."/>
            <person name="Henry R.J."/>
            <person name="Jayarama X."/>
            <person name="Ming R."/>
            <person name="Nagai C."/>
            <person name="Rounsley S."/>
            <person name="Sankoff D."/>
            <person name="Giuliano G."/>
            <person name="Albert V.A."/>
            <person name="Wincker P."/>
            <person name="Lashermes P."/>
        </authorList>
    </citation>
    <scope>NUCLEOTIDE SEQUENCE [LARGE SCALE GENOMIC DNA]</scope>
    <source>
        <strain evidence="2">cv. DH200-94</strain>
    </source>
</reference>
<protein>
    <submittedName>
        <fullName evidence="1">DH200=94 genomic scaffold, scaffold_4703</fullName>
    </submittedName>
</protein>
<sequence>VASVPPAEPISTTPYRHPHISPLDFVPRFCSSSSSLLIVDWITSGHYGRGEKWDFELLLTAFF</sequence>
<accession>A0A068VP93</accession>
<feature type="non-terminal residue" evidence="1">
    <location>
        <position position="1"/>
    </location>
</feature>
<dbReference type="Gramene" id="CDP21528">
    <property type="protein sequence ID" value="CDP21528"/>
    <property type="gene ID" value="GSCOC_T00006766001"/>
</dbReference>
<organism evidence="1 2">
    <name type="scientific">Coffea canephora</name>
    <name type="common">Robusta coffee</name>
    <dbReference type="NCBI Taxonomy" id="49390"/>
    <lineage>
        <taxon>Eukaryota</taxon>
        <taxon>Viridiplantae</taxon>
        <taxon>Streptophyta</taxon>
        <taxon>Embryophyta</taxon>
        <taxon>Tracheophyta</taxon>
        <taxon>Spermatophyta</taxon>
        <taxon>Magnoliopsida</taxon>
        <taxon>eudicotyledons</taxon>
        <taxon>Gunneridae</taxon>
        <taxon>Pentapetalae</taxon>
        <taxon>asterids</taxon>
        <taxon>lamiids</taxon>
        <taxon>Gentianales</taxon>
        <taxon>Rubiaceae</taxon>
        <taxon>Ixoroideae</taxon>
        <taxon>Gardenieae complex</taxon>
        <taxon>Bertiereae - Coffeeae clade</taxon>
        <taxon>Coffeeae</taxon>
        <taxon>Coffea</taxon>
    </lineage>
</organism>
<proteinExistence type="predicted"/>
<evidence type="ECO:0000313" key="2">
    <source>
        <dbReference type="Proteomes" id="UP000295252"/>
    </source>
</evidence>
<gene>
    <name evidence="1" type="ORF">GSCOC_T00006766001</name>
</gene>
<name>A0A068VP93_COFCA</name>
<evidence type="ECO:0000313" key="1">
    <source>
        <dbReference type="EMBL" id="CDP21528.1"/>
    </source>
</evidence>
<keyword evidence="2" id="KW-1185">Reference proteome</keyword>
<dbReference type="Proteomes" id="UP000295252">
    <property type="component" value="Unassembled WGS sequence"/>
</dbReference>